<dbReference type="RefSeq" id="WP_092205845.1">
    <property type="nucleotide sequence ID" value="NZ_CAXAYH010000002.1"/>
</dbReference>
<dbReference type="STRING" id="649333.SAMN04487989_101264"/>
<dbReference type="OrthoDB" id="9789813at2"/>
<dbReference type="EMBL" id="FOVN01000001">
    <property type="protein sequence ID" value="SFN41102.1"/>
    <property type="molecule type" value="Genomic_DNA"/>
</dbReference>
<dbReference type="InterPro" id="IPR038056">
    <property type="entry name" value="YjbR-like_sf"/>
</dbReference>
<dbReference type="Gene3D" id="3.90.1150.30">
    <property type="match status" value="1"/>
</dbReference>
<dbReference type="Pfam" id="PF04237">
    <property type="entry name" value="YjbR"/>
    <property type="match status" value="1"/>
</dbReference>
<dbReference type="PANTHER" id="PTHR35145:SF1">
    <property type="entry name" value="CYTOPLASMIC PROTEIN"/>
    <property type="match status" value="1"/>
</dbReference>
<dbReference type="InterPro" id="IPR007351">
    <property type="entry name" value="YjbR"/>
</dbReference>
<dbReference type="AlphaFoldDB" id="A0A1I4YSV6"/>
<evidence type="ECO:0000313" key="1">
    <source>
        <dbReference type="EMBL" id="SFN41102.1"/>
    </source>
</evidence>
<dbReference type="PANTHER" id="PTHR35145">
    <property type="entry name" value="CYTOPLASMIC PROTEIN-RELATED"/>
    <property type="match status" value="1"/>
</dbReference>
<reference evidence="2" key="1">
    <citation type="submission" date="2016-10" db="EMBL/GenBank/DDBJ databases">
        <authorList>
            <person name="Varghese N."/>
            <person name="Submissions S."/>
        </authorList>
    </citation>
    <scope>NUCLEOTIDE SEQUENCE [LARGE SCALE GENOMIC DNA]</scope>
    <source>
        <strain evidence="2">DSM 23925</strain>
    </source>
</reference>
<accession>A0A1I4YSV6</accession>
<name>A0A1I4YSV6_9FLAO</name>
<sequence length="120" mass="14111">MNIEQLRNYCLTKRGVTEHFPFDEDVLVFKVGNKMFLLTSLKSWEENEAAINVKCDPDYAVELRANYESVEPGYHMSKIHWNTIRLYKGELTIPLVKQFIDDSYNLIVKSLPKKIRETLQ</sequence>
<evidence type="ECO:0000313" key="2">
    <source>
        <dbReference type="Proteomes" id="UP000198705"/>
    </source>
</evidence>
<dbReference type="InterPro" id="IPR058532">
    <property type="entry name" value="YjbR/MT2646/Rv2570-like"/>
</dbReference>
<dbReference type="GO" id="GO:0003677">
    <property type="term" value="F:DNA binding"/>
    <property type="evidence" value="ECO:0007669"/>
    <property type="project" value="UniProtKB-KW"/>
</dbReference>
<dbReference type="SUPFAM" id="SSF142906">
    <property type="entry name" value="YjbR-like"/>
    <property type="match status" value="1"/>
</dbReference>
<organism evidence="1 2">
    <name type="scientific">Bizionia echini</name>
    <dbReference type="NCBI Taxonomy" id="649333"/>
    <lineage>
        <taxon>Bacteria</taxon>
        <taxon>Pseudomonadati</taxon>
        <taxon>Bacteroidota</taxon>
        <taxon>Flavobacteriia</taxon>
        <taxon>Flavobacteriales</taxon>
        <taxon>Flavobacteriaceae</taxon>
        <taxon>Bizionia</taxon>
    </lineage>
</organism>
<proteinExistence type="predicted"/>
<protein>
    <submittedName>
        <fullName evidence="1">Predicted DNA-binding protein, MmcQ/YjbR family</fullName>
    </submittedName>
</protein>
<keyword evidence="1" id="KW-0238">DNA-binding</keyword>
<gene>
    <name evidence="1" type="ORF">SAMN04487989_101264</name>
</gene>
<dbReference type="Proteomes" id="UP000198705">
    <property type="component" value="Unassembled WGS sequence"/>
</dbReference>
<keyword evidence="2" id="KW-1185">Reference proteome</keyword>